<dbReference type="CDD" id="cd02440">
    <property type="entry name" value="AdoMet_MTases"/>
    <property type="match status" value="1"/>
</dbReference>
<sequence length="433" mass="47280">MGGVTEAEYARYKAAKAYPGYRKMRKRVVAQLRRTSSARMGWPTAQRSFVFVLRVCVATLLLPFDILTGNAMESGDHARPAMGVFGLSLAYGTFRYVTRGGPNGSTLQQRATPDRRRVHRPVEIPHWANPCNLEGLPGAAAVCPQHAEARGRKRLYVDVDEGAANGASATSSPAVYEVHEAPDGQRVLTVDGEVYTSYDTRNGRVGHEYARAAVRIASGWERRTAGGATQTRVLVLGLGGGGMVSGIHHRCHARSRSRHRRGHDGQSGCVITAVEIDRAVVRIARGLFLGKKEDDGVTPADKNIDESVAFVEQDAVEYVRTVARPGAFDVVIDDVFDSAGRRPEPMKARDFYDDVRRRLGAGGVYIVVVPAPAFGPGRGWRDLADSVGNMRAVFGRENVRVVKTGPYVPLFPQRQLVVGTKVVDQRLLDSRYG</sequence>
<dbReference type="InterPro" id="IPR029063">
    <property type="entry name" value="SAM-dependent_MTases_sf"/>
</dbReference>
<organism evidence="1">
    <name type="scientific">Micromonas pusilla</name>
    <name type="common">Picoplanktonic green alga</name>
    <name type="synonym">Chromulina pusilla</name>
    <dbReference type="NCBI Taxonomy" id="38833"/>
    <lineage>
        <taxon>Eukaryota</taxon>
        <taxon>Viridiplantae</taxon>
        <taxon>Chlorophyta</taxon>
        <taxon>Mamiellophyceae</taxon>
        <taxon>Mamiellales</taxon>
        <taxon>Mamiellaceae</taxon>
        <taxon>Micromonas</taxon>
    </lineage>
</organism>
<dbReference type="SUPFAM" id="SSF53335">
    <property type="entry name" value="S-adenosyl-L-methionine-dependent methyltransferases"/>
    <property type="match status" value="1"/>
</dbReference>
<name>A0A7S0IH17_MICPS</name>
<proteinExistence type="predicted"/>
<protein>
    <submittedName>
        <fullName evidence="1">Uncharacterized protein</fullName>
    </submittedName>
</protein>
<dbReference type="Pfam" id="PF01564">
    <property type="entry name" value="Spermine_synth"/>
    <property type="match status" value="1"/>
</dbReference>
<gene>
    <name evidence="1" type="ORF">MCOM1403_LOCUS9095</name>
</gene>
<dbReference type="AlphaFoldDB" id="A0A7S0IH17"/>
<dbReference type="EMBL" id="HBEQ01011281">
    <property type="protein sequence ID" value="CAD8521665.1"/>
    <property type="molecule type" value="Transcribed_RNA"/>
</dbReference>
<reference evidence="1" key="1">
    <citation type="submission" date="2021-01" db="EMBL/GenBank/DDBJ databases">
        <authorList>
            <person name="Corre E."/>
            <person name="Pelletier E."/>
            <person name="Niang G."/>
            <person name="Scheremetjew M."/>
            <person name="Finn R."/>
            <person name="Kale V."/>
            <person name="Holt S."/>
            <person name="Cochrane G."/>
            <person name="Meng A."/>
            <person name="Brown T."/>
            <person name="Cohen L."/>
        </authorList>
    </citation>
    <scope>NUCLEOTIDE SEQUENCE</scope>
    <source>
        <strain evidence="1">CCMP1723</strain>
    </source>
</reference>
<dbReference type="Gene3D" id="3.40.50.150">
    <property type="entry name" value="Vaccinia Virus protein VP39"/>
    <property type="match status" value="1"/>
</dbReference>
<accession>A0A7S0IH17</accession>
<evidence type="ECO:0000313" key="1">
    <source>
        <dbReference type="EMBL" id="CAD8521665.1"/>
    </source>
</evidence>